<keyword evidence="3" id="KW-0963">Cytoplasm</keyword>
<evidence type="ECO:0000313" key="5">
    <source>
        <dbReference type="EMBL" id="WVN21328.1"/>
    </source>
</evidence>
<keyword evidence="6" id="KW-1185">Reference proteome</keyword>
<gene>
    <name evidence="3 5" type="primary">grpE</name>
    <name evidence="5" type="ORF">V2E26_02830</name>
</gene>
<dbReference type="RefSeq" id="WP_330463367.1">
    <property type="nucleotide sequence ID" value="NZ_CP143578.1"/>
</dbReference>
<evidence type="ECO:0000256" key="3">
    <source>
        <dbReference type="HAMAP-Rule" id="MF_01151"/>
    </source>
</evidence>
<evidence type="ECO:0000256" key="4">
    <source>
        <dbReference type="SAM" id="Coils"/>
    </source>
</evidence>
<dbReference type="Gene3D" id="2.30.22.10">
    <property type="entry name" value="Head domain of nucleotide exchange factor GrpE"/>
    <property type="match status" value="1"/>
</dbReference>
<proteinExistence type="inferred from homology"/>
<dbReference type="InterPro" id="IPR000740">
    <property type="entry name" value="GrpE"/>
</dbReference>
<dbReference type="PANTHER" id="PTHR21237">
    <property type="entry name" value="GRPE PROTEIN"/>
    <property type="match status" value="1"/>
</dbReference>
<dbReference type="PANTHER" id="PTHR21237:SF23">
    <property type="entry name" value="GRPE PROTEIN HOMOLOG, MITOCHONDRIAL"/>
    <property type="match status" value="1"/>
</dbReference>
<keyword evidence="3" id="KW-0346">Stress response</keyword>
<reference evidence="5" key="1">
    <citation type="submission" date="2024-01" db="EMBL/GenBank/DDBJ databases">
        <title>Complete genome sequence of Mycoplasma gateae strain 3700.</title>
        <authorList>
            <person name="Spergser J."/>
        </authorList>
    </citation>
    <scope>NUCLEOTIDE SEQUENCE [LARGE SCALE GENOMIC DNA]</scope>
    <source>
        <strain evidence="5">3700</strain>
    </source>
</reference>
<dbReference type="EMBL" id="CP143578">
    <property type="protein sequence ID" value="WVN21328.1"/>
    <property type="molecule type" value="Genomic_DNA"/>
</dbReference>
<name>A0ABZ2AHK3_9BACT</name>
<dbReference type="Pfam" id="PF01025">
    <property type="entry name" value="GrpE"/>
    <property type="match status" value="1"/>
</dbReference>
<evidence type="ECO:0000256" key="1">
    <source>
        <dbReference type="ARBA" id="ARBA00009054"/>
    </source>
</evidence>
<dbReference type="InterPro" id="IPR013805">
    <property type="entry name" value="GrpE_CC"/>
</dbReference>
<dbReference type="InterPro" id="IPR009012">
    <property type="entry name" value="GrpE_head"/>
</dbReference>
<keyword evidence="2 3" id="KW-0143">Chaperone</keyword>
<organism evidence="5 6">
    <name type="scientific">Metamycoplasma gateae</name>
    <dbReference type="NCBI Taxonomy" id="35769"/>
    <lineage>
        <taxon>Bacteria</taxon>
        <taxon>Bacillati</taxon>
        <taxon>Mycoplasmatota</taxon>
        <taxon>Mycoplasmoidales</taxon>
        <taxon>Metamycoplasmataceae</taxon>
        <taxon>Metamycoplasma</taxon>
    </lineage>
</organism>
<evidence type="ECO:0000256" key="2">
    <source>
        <dbReference type="ARBA" id="ARBA00023186"/>
    </source>
</evidence>
<dbReference type="CDD" id="cd00446">
    <property type="entry name" value="GrpE"/>
    <property type="match status" value="1"/>
</dbReference>
<sequence length="271" mass="31814">MWKFNKYDKVQFELVENDNQAKKKKYSYIWDFNTVDKSITDILKNGKNVSDNEIIWKNKKTILKLKLISVKKIDGTTRELIEENVDLKRKINDFEETLKKSEIKNLSLKEEIENLDTRLLIETNKFKEEVIEIQKKAQSAINEHKQKSIEHQEVQIKEAKMYALQSFLEDLIQPLNNFEKAILSAEKIDNDVLKNFIIGFNMLYKQVENVLIDFGLQKIIPKSGEKFDPNIHQVYEIVASDLEKDTILEVKNIGYKLHDRTIKPALVIVSK</sequence>
<dbReference type="SUPFAM" id="SSF51064">
    <property type="entry name" value="Head domain of nucleotide exchange factor GrpE"/>
    <property type="match status" value="1"/>
</dbReference>
<dbReference type="Proteomes" id="UP001431935">
    <property type="component" value="Chromosome"/>
</dbReference>
<evidence type="ECO:0000313" key="6">
    <source>
        <dbReference type="Proteomes" id="UP001431935"/>
    </source>
</evidence>
<dbReference type="SUPFAM" id="SSF58014">
    <property type="entry name" value="Coiled-coil domain of nucleotide exchange factor GrpE"/>
    <property type="match status" value="1"/>
</dbReference>
<comment type="subunit">
    <text evidence="3">Homodimer.</text>
</comment>
<keyword evidence="4" id="KW-0175">Coiled coil</keyword>
<comment type="subcellular location">
    <subcellularLocation>
        <location evidence="3">Cytoplasm</location>
    </subcellularLocation>
</comment>
<comment type="function">
    <text evidence="3">Participates actively in the response to hyperosmotic and heat shock by preventing the aggregation of stress-denatured proteins, in association with DnaK and GrpE. It is the nucleotide exchange factor for DnaK and may function as a thermosensor. Unfolded proteins bind initially to DnaJ; upon interaction with the DnaJ-bound protein, DnaK hydrolyzes its bound ATP, resulting in the formation of a stable complex. GrpE releases ADP from DnaK; ATP binding to DnaK triggers the release of the substrate protein, thus completing the reaction cycle. Several rounds of ATP-dependent interactions between DnaJ, DnaK and GrpE are required for fully efficient folding.</text>
</comment>
<comment type="similarity">
    <text evidence="1 3">Belongs to the GrpE family.</text>
</comment>
<protein>
    <recommendedName>
        <fullName evidence="3">Protein GrpE</fullName>
    </recommendedName>
    <alternativeName>
        <fullName evidence="3">HSP-70 cofactor</fullName>
    </alternativeName>
</protein>
<dbReference type="Gene3D" id="3.90.20.20">
    <property type="match status" value="1"/>
</dbReference>
<accession>A0ABZ2AHK3</accession>
<dbReference type="HAMAP" id="MF_01151">
    <property type="entry name" value="GrpE"/>
    <property type="match status" value="1"/>
</dbReference>
<feature type="coiled-coil region" evidence="4">
    <location>
        <begin position="77"/>
        <end position="118"/>
    </location>
</feature>